<protein>
    <submittedName>
        <fullName evidence="4">DNA protecting protein DprA</fullName>
    </submittedName>
</protein>
<comment type="similarity">
    <text evidence="1">Belongs to the DprA/Smf family.</text>
</comment>
<dbReference type="PANTHER" id="PTHR43022">
    <property type="entry name" value="PROTEIN SMF"/>
    <property type="match status" value="1"/>
</dbReference>
<dbReference type="RefSeq" id="WP_188922708.1">
    <property type="nucleotide sequence ID" value="NZ_BMPZ01000012.1"/>
</dbReference>
<dbReference type="Gene3D" id="3.40.50.450">
    <property type="match status" value="1"/>
</dbReference>
<comment type="caution">
    <text evidence="4">The sequence shown here is derived from an EMBL/GenBank/DDBJ whole genome shotgun (WGS) entry which is preliminary data.</text>
</comment>
<dbReference type="GO" id="GO:0009294">
    <property type="term" value="P:DNA-mediated transformation"/>
    <property type="evidence" value="ECO:0007669"/>
    <property type="project" value="InterPro"/>
</dbReference>
<dbReference type="Proteomes" id="UP000613743">
    <property type="component" value="Unassembled WGS sequence"/>
</dbReference>
<evidence type="ECO:0000256" key="1">
    <source>
        <dbReference type="ARBA" id="ARBA00006525"/>
    </source>
</evidence>
<name>A0A917K0X7_9GAMM</name>
<reference evidence="4" key="1">
    <citation type="journal article" date="2014" name="Int. J. Syst. Evol. Microbiol.">
        <title>Complete genome sequence of Corynebacterium casei LMG S-19264T (=DSM 44701T), isolated from a smear-ripened cheese.</title>
        <authorList>
            <consortium name="US DOE Joint Genome Institute (JGI-PGF)"/>
            <person name="Walter F."/>
            <person name="Albersmeier A."/>
            <person name="Kalinowski J."/>
            <person name="Ruckert C."/>
        </authorList>
    </citation>
    <scope>NUCLEOTIDE SEQUENCE</scope>
    <source>
        <strain evidence="4">JCM 30804</strain>
    </source>
</reference>
<reference evidence="4" key="2">
    <citation type="submission" date="2020-09" db="EMBL/GenBank/DDBJ databases">
        <authorList>
            <person name="Sun Q."/>
            <person name="Ohkuma M."/>
        </authorList>
    </citation>
    <scope>NUCLEOTIDE SEQUENCE</scope>
    <source>
        <strain evidence="4">JCM 30804</strain>
    </source>
</reference>
<dbReference type="InterPro" id="IPR003488">
    <property type="entry name" value="DprA"/>
</dbReference>
<dbReference type="InterPro" id="IPR036388">
    <property type="entry name" value="WH-like_DNA-bd_sf"/>
</dbReference>
<accession>A0A917K0X7</accession>
<dbReference type="EMBL" id="BMPZ01000012">
    <property type="protein sequence ID" value="GGI91835.1"/>
    <property type="molecule type" value="Genomic_DNA"/>
</dbReference>
<sequence>MDVEELRQRLEHEKESLPLPLSITRQFSIDYAQVDDLLAWQQLASHHHLVCLDDEFYPPLLKQIYDPPVILLVKGNLESLNLPAIAVVGSRAVSQSGQSLTKQIVTDLVSAGLSLTSGMALGVDGIAHRAALDCRGVTVAVLGTGIEEVYPKRHQSLYDEIVERGCVVSEYNPHVKPFAGNFPKRNRIISGLSLGTLVTEARLKSGSLISARMAMEQGREVFAMPGNVMGGQSQGCHELIRNGAKLVEVAADILEELTSLYQFQLEELQTSHHIDQQEMCDLPFASLLASVGYETTPIDQIVEHSGIAINLVLEQLLELELLGWVEAVPGGYIRQKRS</sequence>
<dbReference type="InterPro" id="IPR041614">
    <property type="entry name" value="DprA_WH"/>
</dbReference>
<keyword evidence="5" id="KW-1185">Reference proteome</keyword>
<feature type="domain" description="DprA winged helix" evidence="3">
    <location>
        <begin position="285"/>
        <end position="331"/>
    </location>
</feature>
<dbReference type="Gene3D" id="1.10.10.10">
    <property type="entry name" value="Winged helix-like DNA-binding domain superfamily/Winged helix DNA-binding domain"/>
    <property type="match status" value="1"/>
</dbReference>
<evidence type="ECO:0000259" key="2">
    <source>
        <dbReference type="Pfam" id="PF02481"/>
    </source>
</evidence>
<feature type="domain" description="Smf/DprA SLOG" evidence="2">
    <location>
        <begin position="49"/>
        <end position="257"/>
    </location>
</feature>
<dbReference type="SUPFAM" id="SSF102405">
    <property type="entry name" value="MCP/YpsA-like"/>
    <property type="match status" value="1"/>
</dbReference>
<dbReference type="NCBIfam" id="TIGR00732">
    <property type="entry name" value="dprA"/>
    <property type="match status" value="1"/>
</dbReference>
<dbReference type="InterPro" id="IPR057666">
    <property type="entry name" value="DrpA_SLOG"/>
</dbReference>
<dbReference type="AlphaFoldDB" id="A0A917K0X7"/>
<evidence type="ECO:0000259" key="3">
    <source>
        <dbReference type="Pfam" id="PF17782"/>
    </source>
</evidence>
<dbReference type="Pfam" id="PF17782">
    <property type="entry name" value="WHD_DprA"/>
    <property type="match status" value="1"/>
</dbReference>
<organism evidence="4 5">
    <name type="scientific">Shewanella gelidii</name>
    <dbReference type="NCBI Taxonomy" id="1642821"/>
    <lineage>
        <taxon>Bacteria</taxon>
        <taxon>Pseudomonadati</taxon>
        <taxon>Pseudomonadota</taxon>
        <taxon>Gammaproteobacteria</taxon>
        <taxon>Alteromonadales</taxon>
        <taxon>Shewanellaceae</taxon>
        <taxon>Shewanella</taxon>
    </lineage>
</organism>
<evidence type="ECO:0000313" key="5">
    <source>
        <dbReference type="Proteomes" id="UP000613743"/>
    </source>
</evidence>
<evidence type="ECO:0000313" key="4">
    <source>
        <dbReference type="EMBL" id="GGI91835.1"/>
    </source>
</evidence>
<gene>
    <name evidence="4" type="primary">dprA</name>
    <name evidence="4" type="ORF">GCM10009332_31410</name>
</gene>
<proteinExistence type="inferred from homology"/>
<dbReference type="PANTHER" id="PTHR43022:SF1">
    <property type="entry name" value="PROTEIN SMF"/>
    <property type="match status" value="1"/>
</dbReference>
<dbReference type="Pfam" id="PF02481">
    <property type="entry name" value="DNA_processg_A"/>
    <property type="match status" value="1"/>
</dbReference>